<evidence type="ECO:0000259" key="2">
    <source>
        <dbReference type="PROSITE" id="PS50181"/>
    </source>
</evidence>
<evidence type="ECO:0000313" key="3">
    <source>
        <dbReference type="EnsemblPlants" id="HORVU.MOREX.r3.7HG0746750.1"/>
    </source>
</evidence>
<dbReference type="RefSeq" id="XP_044962500.1">
    <property type="nucleotide sequence ID" value="XM_045106565.1"/>
</dbReference>
<dbReference type="OrthoDB" id="593164at2759"/>
<dbReference type="CDD" id="cd22160">
    <property type="entry name" value="F-box_AtFBL13-like"/>
    <property type="match status" value="1"/>
</dbReference>
<dbReference type="InterPro" id="IPR001810">
    <property type="entry name" value="F-box_dom"/>
</dbReference>
<dbReference type="EnsemblPlants" id="HORVU.MOREX.r3.7HG0746750.1">
    <property type="protein sequence ID" value="HORVU.MOREX.r3.7HG0746750.1"/>
    <property type="gene ID" value="HORVU.MOREX.r3.7HG0746750"/>
</dbReference>
<dbReference type="Pfam" id="PF00646">
    <property type="entry name" value="F-box"/>
    <property type="match status" value="1"/>
</dbReference>
<feature type="region of interest" description="Disordered" evidence="1">
    <location>
        <begin position="30"/>
        <end position="66"/>
    </location>
</feature>
<reference evidence="4" key="1">
    <citation type="journal article" date="2012" name="Nature">
        <title>A physical, genetic and functional sequence assembly of the barley genome.</title>
        <authorList>
            <consortium name="The International Barley Genome Sequencing Consortium"/>
            <person name="Mayer K.F."/>
            <person name="Waugh R."/>
            <person name="Brown J.W."/>
            <person name="Schulman A."/>
            <person name="Langridge P."/>
            <person name="Platzer M."/>
            <person name="Fincher G.B."/>
            <person name="Muehlbauer G.J."/>
            <person name="Sato K."/>
            <person name="Close T.J."/>
            <person name="Wise R.P."/>
            <person name="Stein N."/>
        </authorList>
    </citation>
    <scope>NUCLEOTIDE SEQUENCE [LARGE SCALE GENOMIC DNA]</scope>
    <source>
        <strain evidence="4">cv. Morex</strain>
    </source>
</reference>
<accession>A0A8I6Z122</accession>
<dbReference type="InterPro" id="IPR053772">
    <property type="entry name" value="At1g61320/At1g61330-like"/>
</dbReference>
<keyword evidence="4" id="KW-1185">Reference proteome</keyword>
<reference evidence="3" key="2">
    <citation type="submission" date="2020-10" db="EMBL/GenBank/DDBJ databases">
        <authorList>
            <person name="Scholz U."/>
            <person name="Mascher M."/>
            <person name="Fiebig A."/>
        </authorList>
    </citation>
    <scope>NUCLEOTIDE SEQUENCE [LARGE SCALE GENOMIC DNA]</scope>
    <source>
        <strain evidence="3">cv. Morex</strain>
    </source>
</reference>
<dbReference type="InterPro" id="IPR055357">
    <property type="entry name" value="LRR_At1g61320_AtMIF1"/>
</dbReference>
<proteinExistence type="predicted"/>
<dbReference type="GeneID" id="123413628"/>
<dbReference type="SUPFAM" id="SSF52047">
    <property type="entry name" value="RNI-like"/>
    <property type="match status" value="1"/>
</dbReference>
<protein>
    <recommendedName>
        <fullName evidence="2">F-box domain-containing protein</fullName>
    </recommendedName>
</protein>
<dbReference type="Gene3D" id="3.80.10.10">
    <property type="entry name" value="Ribonuclease Inhibitor"/>
    <property type="match status" value="1"/>
</dbReference>
<evidence type="ECO:0000313" key="4">
    <source>
        <dbReference type="Proteomes" id="UP000011116"/>
    </source>
</evidence>
<reference evidence="3" key="3">
    <citation type="submission" date="2022-01" db="UniProtKB">
        <authorList>
            <consortium name="EnsemblPlants"/>
        </authorList>
    </citation>
    <scope>IDENTIFICATION</scope>
    <source>
        <strain evidence="3">subsp. vulgare</strain>
    </source>
</reference>
<dbReference type="PROSITE" id="PS50181">
    <property type="entry name" value="FBOX"/>
    <property type="match status" value="1"/>
</dbReference>
<organism evidence="3 4">
    <name type="scientific">Hordeum vulgare subsp. vulgare</name>
    <name type="common">Domesticated barley</name>
    <dbReference type="NCBI Taxonomy" id="112509"/>
    <lineage>
        <taxon>Eukaryota</taxon>
        <taxon>Viridiplantae</taxon>
        <taxon>Streptophyta</taxon>
        <taxon>Embryophyta</taxon>
        <taxon>Tracheophyta</taxon>
        <taxon>Spermatophyta</taxon>
        <taxon>Magnoliopsida</taxon>
        <taxon>Liliopsida</taxon>
        <taxon>Poales</taxon>
        <taxon>Poaceae</taxon>
        <taxon>BOP clade</taxon>
        <taxon>Pooideae</taxon>
        <taxon>Triticodae</taxon>
        <taxon>Triticeae</taxon>
        <taxon>Hordeinae</taxon>
        <taxon>Hordeum</taxon>
    </lineage>
</organism>
<dbReference type="Proteomes" id="UP000011116">
    <property type="component" value="Chromosome 7H"/>
</dbReference>
<sequence length="546" mass="61577">MKSSQHPSDCWEFRWAPKRKAGRAPPILQWQQWPLPPPLDPQLQPMTDGSAASRLEHHHHGAGDGPPFRIEDLPAEILHVIVSLLPLKEAVRTSIISTSWKMLWTFHRNLCFCGPNELDDDPSVPPLESDEEAAVDEYVKTSQAKLKLKRDKFIEAVNCVIQRHSGVGVSKFSIRCGLHKEDFGHLVRWISFAALSRAKIVDFDLKKIDSPSKEVNQFPLEALVVQGSSSRVQSLYLADASIKPHSRICGFTVLRRLVLEFVEIFGDFPGFLANCSALEDLEMIECSGVTNLSIPQQLHKLQHLLIDRMDVKTVESHAPDLAHLEYKGKEIPMVLHGCSKLEKATIKFEGSNGLARVFTAVPIILRVKVLNVQAQISAYEQLQKVAPGTRGMFMHLRHMTCGLTVVSSVPNSDIGVLQLARCLNLAPQLETLHLDMMYWHRKVSVPDDLVEEEEPHMRRHDHLRTVYISGFRCYTAQTALACCILGNACVLKHMTLQPWIAIRICPYADLMNIGVERRFLLRVRKWALLTSERFGKVITVLDGSSE</sequence>
<gene>
    <name evidence="3" type="primary">LOC123413628</name>
</gene>
<dbReference type="AlphaFoldDB" id="A0A8I6Z122"/>
<name>A0A8I6Z122_HORVV</name>
<dbReference type="PANTHER" id="PTHR34145:SF46">
    <property type="entry name" value="OS06G0716467 PROTEIN"/>
    <property type="match status" value="1"/>
</dbReference>
<dbReference type="KEGG" id="hvg:123413628"/>
<dbReference type="InterPro" id="IPR032675">
    <property type="entry name" value="LRR_dom_sf"/>
</dbReference>
<dbReference type="PANTHER" id="PTHR34145">
    <property type="entry name" value="OS02G0105600 PROTEIN"/>
    <property type="match status" value="1"/>
</dbReference>
<dbReference type="SUPFAM" id="SSF81383">
    <property type="entry name" value="F-box domain"/>
    <property type="match status" value="1"/>
</dbReference>
<dbReference type="InterPro" id="IPR036047">
    <property type="entry name" value="F-box-like_dom_sf"/>
</dbReference>
<dbReference type="Gramene" id="HORVU.MOREX.r3.7HG0746750.1">
    <property type="protein sequence ID" value="HORVU.MOREX.r3.7HG0746750.1"/>
    <property type="gene ID" value="HORVU.MOREX.r3.7HG0746750"/>
</dbReference>
<feature type="domain" description="F-box" evidence="2">
    <location>
        <begin position="67"/>
        <end position="103"/>
    </location>
</feature>
<dbReference type="Pfam" id="PF23622">
    <property type="entry name" value="LRR_At1g61320_AtMIF1"/>
    <property type="match status" value="1"/>
</dbReference>
<dbReference type="InterPro" id="IPR053781">
    <property type="entry name" value="F-box_AtFBL13-like"/>
</dbReference>
<evidence type="ECO:0000256" key="1">
    <source>
        <dbReference type="SAM" id="MobiDB-lite"/>
    </source>
</evidence>